<dbReference type="GO" id="GO:0045259">
    <property type="term" value="C:proton-transporting ATP synthase complex"/>
    <property type="evidence" value="ECO:0007669"/>
    <property type="project" value="UniProtKB-KW"/>
</dbReference>
<keyword evidence="6" id="KW-0472">Membrane</keyword>
<keyword evidence="8" id="KW-0066">ATP synthesis</keyword>
<organism evidence="9">
    <name type="scientific">bioreactor metagenome</name>
    <dbReference type="NCBI Taxonomy" id="1076179"/>
    <lineage>
        <taxon>unclassified sequences</taxon>
        <taxon>metagenomes</taxon>
        <taxon>ecological metagenomes</taxon>
    </lineage>
</organism>
<dbReference type="NCBIfam" id="TIGR01146">
    <property type="entry name" value="ATPsyn_F1gamma"/>
    <property type="match status" value="1"/>
</dbReference>
<sequence>MPNMSDIRFHIKSVKQTRQITNAMHMVSAARMRRALDGIQKNRAYFNRALDAIVDIRTHTGDITHPYITHREGKKVGYIVVAGEKGLSGAYNHGVLSLADKLMAERQVTQLFTIGSVATFHFMREGITPDRRFERLAERPKLEPVRRLVTILTELYDSGEIDELRIVYTRFINTLSREPKEQKLLPIELDDFKRSYNRPDRVEDFQILYEPSPGEVLDALIPQLLIGYIYGAIVHAFASENCSRMAAMENATRSADKMIEKLTQQYHAVRQLTITNELADIIGAANAANAAHTPDGGYQPEGHRT</sequence>
<reference evidence="9" key="1">
    <citation type="submission" date="2019-08" db="EMBL/GenBank/DDBJ databases">
        <authorList>
            <person name="Kucharzyk K."/>
            <person name="Murdoch R.W."/>
            <person name="Higgins S."/>
            <person name="Loffler F."/>
        </authorList>
    </citation>
    <scope>NUCLEOTIDE SEQUENCE</scope>
</reference>
<dbReference type="EMBL" id="VSSQ01004344">
    <property type="protein sequence ID" value="MPM24793.1"/>
    <property type="molecule type" value="Genomic_DNA"/>
</dbReference>
<keyword evidence="3" id="KW-0813">Transport</keyword>
<evidence type="ECO:0000256" key="4">
    <source>
        <dbReference type="ARBA" id="ARBA00022781"/>
    </source>
</evidence>
<evidence type="ECO:0000313" key="9">
    <source>
        <dbReference type="EMBL" id="MPM24793.1"/>
    </source>
</evidence>
<accession>A0A644YE35</accession>
<evidence type="ECO:0000256" key="2">
    <source>
        <dbReference type="ARBA" id="ARBA00007681"/>
    </source>
</evidence>
<evidence type="ECO:0000256" key="3">
    <source>
        <dbReference type="ARBA" id="ARBA00022448"/>
    </source>
</evidence>
<comment type="subcellular location">
    <subcellularLocation>
        <location evidence="1">Membrane</location>
        <topology evidence="1">Peripheral membrane protein</topology>
    </subcellularLocation>
</comment>
<dbReference type="SUPFAM" id="SSF52943">
    <property type="entry name" value="ATP synthase (F1-ATPase), gamma subunit"/>
    <property type="match status" value="1"/>
</dbReference>
<name>A0A644YE35_9ZZZZ</name>
<gene>
    <name evidence="9" type="primary">atpG_19</name>
    <name evidence="9" type="ORF">SDC9_71278</name>
</gene>
<evidence type="ECO:0000256" key="1">
    <source>
        <dbReference type="ARBA" id="ARBA00004170"/>
    </source>
</evidence>
<evidence type="ECO:0000256" key="8">
    <source>
        <dbReference type="ARBA" id="ARBA00023310"/>
    </source>
</evidence>
<dbReference type="GO" id="GO:0046933">
    <property type="term" value="F:proton-transporting ATP synthase activity, rotational mechanism"/>
    <property type="evidence" value="ECO:0007669"/>
    <property type="project" value="InterPro"/>
</dbReference>
<keyword evidence="5" id="KW-0406">Ion transport</keyword>
<dbReference type="HAMAP" id="MF_00815">
    <property type="entry name" value="ATP_synth_gamma_bact"/>
    <property type="match status" value="1"/>
</dbReference>
<dbReference type="Gene3D" id="1.10.287.80">
    <property type="entry name" value="ATP synthase, gamma subunit, helix hairpin domain"/>
    <property type="match status" value="2"/>
</dbReference>
<keyword evidence="4" id="KW-0375">Hydrogen ion transport</keyword>
<dbReference type="InterPro" id="IPR000131">
    <property type="entry name" value="ATP_synth_F1_gsu"/>
</dbReference>
<dbReference type="PANTHER" id="PTHR11693:SF22">
    <property type="entry name" value="ATP SYNTHASE SUBUNIT GAMMA, MITOCHONDRIAL"/>
    <property type="match status" value="1"/>
</dbReference>
<dbReference type="CDD" id="cd12151">
    <property type="entry name" value="F1-ATPase_gamma"/>
    <property type="match status" value="1"/>
</dbReference>
<dbReference type="PANTHER" id="PTHR11693">
    <property type="entry name" value="ATP SYNTHASE GAMMA CHAIN"/>
    <property type="match status" value="1"/>
</dbReference>
<keyword evidence="7" id="KW-0139">CF(1)</keyword>
<comment type="caution">
    <text evidence="9">The sequence shown here is derived from an EMBL/GenBank/DDBJ whole genome shotgun (WGS) entry which is preliminary data.</text>
</comment>
<dbReference type="InterPro" id="IPR035968">
    <property type="entry name" value="ATP_synth_F1_ATPase_gsu"/>
</dbReference>
<evidence type="ECO:0000256" key="6">
    <source>
        <dbReference type="ARBA" id="ARBA00023136"/>
    </source>
</evidence>
<protein>
    <submittedName>
        <fullName evidence="9">ATP synthase gamma chain, sodium ion specific</fullName>
    </submittedName>
</protein>
<dbReference type="AlphaFoldDB" id="A0A644YE35"/>
<dbReference type="Pfam" id="PF00231">
    <property type="entry name" value="ATP-synt"/>
    <property type="match status" value="1"/>
</dbReference>
<dbReference type="PRINTS" id="PR00126">
    <property type="entry name" value="ATPASEGAMMA"/>
</dbReference>
<evidence type="ECO:0000256" key="5">
    <source>
        <dbReference type="ARBA" id="ARBA00023065"/>
    </source>
</evidence>
<dbReference type="Gene3D" id="3.40.1380.10">
    <property type="match status" value="1"/>
</dbReference>
<comment type="similarity">
    <text evidence="2">Belongs to the ATPase gamma chain family.</text>
</comment>
<proteinExistence type="inferred from homology"/>
<evidence type="ECO:0000256" key="7">
    <source>
        <dbReference type="ARBA" id="ARBA00023196"/>
    </source>
</evidence>